<keyword evidence="5 8" id="KW-0472">Membrane</keyword>
<keyword evidence="3 8" id="KW-1133">Transmembrane helix</keyword>
<dbReference type="GO" id="GO:0004930">
    <property type="term" value="F:G protein-coupled receptor activity"/>
    <property type="evidence" value="ECO:0007669"/>
    <property type="project" value="UniProtKB-KW"/>
</dbReference>
<feature type="transmembrane region" description="Helical" evidence="8">
    <location>
        <begin position="102"/>
        <end position="124"/>
    </location>
</feature>
<dbReference type="GO" id="GO:0016020">
    <property type="term" value="C:membrane"/>
    <property type="evidence" value="ECO:0007669"/>
    <property type="project" value="UniProtKB-SubCell"/>
</dbReference>
<reference evidence="10" key="1">
    <citation type="submission" date="2025-08" db="UniProtKB">
        <authorList>
            <consortium name="Ensembl"/>
        </authorList>
    </citation>
    <scope>IDENTIFICATION</scope>
</reference>
<reference evidence="10" key="2">
    <citation type="submission" date="2025-09" db="UniProtKB">
        <authorList>
            <consortium name="Ensembl"/>
        </authorList>
    </citation>
    <scope>IDENTIFICATION</scope>
</reference>
<dbReference type="Ensembl" id="ENSZALT00000014129.1">
    <property type="protein sequence ID" value="ENSZALP00000010206.1"/>
    <property type="gene ID" value="ENSZALG00000008657.1"/>
</dbReference>
<dbReference type="GO" id="GO:0008142">
    <property type="term" value="F:oxysterol binding"/>
    <property type="evidence" value="ECO:0007669"/>
    <property type="project" value="InterPro"/>
</dbReference>
<dbReference type="PANTHER" id="PTHR24237:SF40">
    <property type="entry name" value="G PROTEIN-COUPLED RECEPTOR 141B"/>
    <property type="match status" value="1"/>
</dbReference>
<feature type="transmembrane region" description="Helical" evidence="8">
    <location>
        <begin position="268"/>
        <end position="287"/>
    </location>
</feature>
<dbReference type="Proteomes" id="UP000694413">
    <property type="component" value="Unassembled WGS sequence"/>
</dbReference>
<name>A0A8D2QEL9_ZONAL</name>
<keyword evidence="4" id="KW-0297">G-protein coupled receptor</keyword>
<evidence type="ECO:0000256" key="8">
    <source>
        <dbReference type="SAM" id="Phobius"/>
    </source>
</evidence>
<dbReference type="InterPro" id="IPR000276">
    <property type="entry name" value="GPCR_Rhodpsn"/>
</dbReference>
<sequence length="288" mass="33097">MRGHHCITQQNHSSNDTVLHSSEQPHAILIVLYIVNLAGGTLGVIMMSQQLFRRRSQSVMTIMIISLLVLHSFMLLSIPFRLSYYLLGEWRFGRFACRLASAIIYLHMYATFAVYAAIIMARLLRLELRKCYTAAWVAAAWLLGALVVTPVLLSYYGTSTTHRPRECFQFHRELREAHMVITNYCLAGVLVAVCAVLTAIQLTVIYRVAVKYWPDVNSHVEFRAQAKSFFFILVTLVCFMPHHVFRVYYIQNYDLDKDHKLLLYNEVFLALTTMCCLDMLCFIAGIAH</sequence>
<proteinExistence type="predicted"/>
<evidence type="ECO:0000256" key="1">
    <source>
        <dbReference type="ARBA" id="ARBA00004141"/>
    </source>
</evidence>
<evidence type="ECO:0000259" key="9">
    <source>
        <dbReference type="PROSITE" id="PS50262"/>
    </source>
</evidence>
<dbReference type="Pfam" id="PF00001">
    <property type="entry name" value="7tm_1"/>
    <property type="match status" value="1"/>
</dbReference>
<keyword evidence="6" id="KW-0675">Receptor</keyword>
<feature type="transmembrane region" description="Helical" evidence="8">
    <location>
        <begin position="181"/>
        <end position="208"/>
    </location>
</feature>
<dbReference type="InterPro" id="IPR047160">
    <property type="entry name" value="GP183-like"/>
</dbReference>
<evidence type="ECO:0000256" key="4">
    <source>
        <dbReference type="ARBA" id="ARBA00023040"/>
    </source>
</evidence>
<evidence type="ECO:0000313" key="10">
    <source>
        <dbReference type="Ensembl" id="ENSZALP00000010206.1"/>
    </source>
</evidence>
<feature type="transmembrane region" description="Helical" evidence="8">
    <location>
        <begin position="136"/>
        <end position="156"/>
    </location>
</feature>
<feature type="transmembrane region" description="Helical" evidence="8">
    <location>
        <begin position="229"/>
        <end position="248"/>
    </location>
</feature>
<keyword evidence="7" id="KW-0807">Transducer</keyword>
<dbReference type="AlphaFoldDB" id="A0A8D2QEL9"/>
<dbReference type="SUPFAM" id="SSF81321">
    <property type="entry name" value="Family A G protein-coupled receptor-like"/>
    <property type="match status" value="1"/>
</dbReference>
<feature type="transmembrane region" description="Helical" evidence="8">
    <location>
        <begin position="59"/>
        <end position="82"/>
    </location>
</feature>
<evidence type="ECO:0000256" key="6">
    <source>
        <dbReference type="ARBA" id="ARBA00023170"/>
    </source>
</evidence>
<evidence type="ECO:0000256" key="2">
    <source>
        <dbReference type="ARBA" id="ARBA00022692"/>
    </source>
</evidence>
<dbReference type="InterPro" id="IPR017452">
    <property type="entry name" value="GPCR_Rhodpsn_7TM"/>
</dbReference>
<evidence type="ECO:0000313" key="11">
    <source>
        <dbReference type="Proteomes" id="UP000694413"/>
    </source>
</evidence>
<organism evidence="10 11">
    <name type="scientific">Zonotrichia albicollis</name>
    <name type="common">White-throated sparrow</name>
    <name type="synonym">Fringilla albicollis</name>
    <dbReference type="NCBI Taxonomy" id="44394"/>
    <lineage>
        <taxon>Eukaryota</taxon>
        <taxon>Metazoa</taxon>
        <taxon>Chordata</taxon>
        <taxon>Craniata</taxon>
        <taxon>Vertebrata</taxon>
        <taxon>Euteleostomi</taxon>
        <taxon>Archelosauria</taxon>
        <taxon>Archosauria</taxon>
        <taxon>Dinosauria</taxon>
        <taxon>Saurischia</taxon>
        <taxon>Theropoda</taxon>
        <taxon>Coelurosauria</taxon>
        <taxon>Aves</taxon>
        <taxon>Neognathae</taxon>
        <taxon>Neoaves</taxon>
        <taxon>Telluraves</taxon>
        <taxon>Australaves</taxon>
        <taxon>Passeriformes</taxon>
        <taxon>Passerellidae</taxon>
        <taxon>Zonotrichia</taxon>
    </lineage>
</organism>
<dbReference type="PANTHER" id="PTHR24237">
    <property type="entry name" value="G-PROTEIN COUPLED RECEPTOR"/>
    <property type="match status" value="1"/>
</dbReference>
<feature type="transmembrane region" description="Helical" evidence="8">
    <location>
        <begin position="27"/>
        <end position="47"/>
    </location>
</feature>
<evidence type="ECO:0000256" key="3">
    <source>
        <dbReference type="ARBA" id="ARBA00022989"/>
    </source>
</evidence>
<evidence type="ECO:0000256" key="5">
    <source>
        <dbReference type="ARBA" id="ARBA00023136"/>
    </source>
</evidence>
<comment type="subcellular location">
    <subcellularLocation>
        <location evidence="1">Membrane</location>
        <topology evidence="1">Multi-pass membrane protein</topology>
    </subcellularLocation>
</comment>
<feature type="domain" description="G-protein coupled receptors family 1 profile" evidence="9">
    <location>
        <begin position="39"/>
        <end position="282"/>
    </location>
</feature>
<dbReference type="Gene3D" id="1.20.1070.10">
    <property type="entry name" value="Rhodopsin 7-helix transmembrane proteins"/>
    <property type="match status" value="1"/>
</dbReference>
<accession>A0A8D2QEL9</accession>
<protein>
    <recommendedName>
        <fullName evidence="9">G-protein coupled receptors family 1 profile domain-containing protein</fullName>
    </recommendedName>
</protein>
<dbReference type="PROSITE" id="PS50262">
    <property type="entry name" value="G_PROTEIN_RECEP_F1_2"/>
    <property type="match status" value="1"/>
</dbReference>
<evidence type="ECO:0000256" key="7">
    <source>
        <dbReference type="ARBA" id="ARBA00023224"/>
    </source>
</evidence>
<keyword evidence="2 8" id="KW-0812">Transmembrane</keyword>
<keyword evidence="11" id="KW-1185">Reference proteome</keyword>
<gene>
    <name evidence="10" type="primary">LOC102074346</name>
</gene>